<dbReference type="InterPro" id="IPR029063">
    <property type="entry name" value="SAM-dependent_MTases_sf"/>
</dbReference>
<dbReference type="Gene3D" id="3.40.50.150">
    <property type="entry name" value="Vaccinia Virus protein VP39"/>
    <property type="match status" value="1"/>
</dbReference>
<dbReference type="SUPFAM" id="SSF53335">
    <property type="entry name" value="S-adenosyl-L-methionine-dependent methyltransferases"/>
    <property type="match status" value="1"/>
</dbReference>
<comment type="caution">
    <text evidence="2">The sequence shown here is derived from an EMBL/GenBank/DDBJ whole genome shotgun (WGS) entry which is preliminary data.</text>
</comment>
<proteinExistence type="predicted"/>
<evidence type="ECO:0000313" key="2">
    <source>
        <dbReference type="EMBL" id="KEI69437.1"/>
    </source>
</evidence>
<name>A0A081K5L1_9GAMM</name>
<organism evidence="2 3">
    <name type="scientific">Endozoicomonas elysicola</name>
    <dbReference type="NCBI Taxonomy" id="305900"/>
    <lineage>
        <taxon>Bacteria</taxon>
        <taxon>Pseudomonadati</taxon>
        <taxon>Pseudomonadota</taxon>
        <taxon>Gammaproteobacteria</taxon>
        <taxon>Oceanospirillales</taxon>
        <taxon>Endozoicomonadaceae</taxon>
        <taxon>Endozoicomonas</taxon>
    </lineage>
</organism>
<dbReference type="EMBL" id="JOJP01000001">
    <property type="protein sequence ID" value="KEI69437.1"/>
    <property type="molecule type" value="Genomic_DNA"/>
</dbReference>
<gene>
    <name evidence="2" type="ORF">GV64_00640</name>
</gene>
<dbReference type="RefSeq" id="WP_020582517.1">
    <property type="nucleotide sequence ID" value="NZ_JOJP01000001.1"/>
</dbReference>
<dbReference type="InterPro" id="IPR041698">
    <property type="entry name" value="Methyltransf_25"/>
</dbReference>
<dbReference type="CDD" id="cd02440">
    <property type="entry name" value="AdoMet_MTases"/>
    <property type="match status" value="1"/>
</dbReference>
<protein>
    <recommendedName>
        <fullName evidence="1">Methyltransferase domain-containing protein</fullName>
    </recommendedName>
</protein>
<dbReference type="STRING" id="305900.GV64_00640"/>
<feature type="domain" description="Methyltransferase" evidence="1">
    <location>
        <begin position="50"/>
        <end position="143"/>
    </location>
</feature>
<evidence type="ECO:0000259" key="1">
    <source>
        <dbReference type="Pfam" id="PF13649"/>
    </source>
</evidence>
<sequence>MEKHRSTIGYDAQEFSKTELLPLRLWVERWNIYQAVISSNVQLNGSMVGDFGSGTGYYTRMLIDMGAARVIAIDTDPGMIGTARKESLLYNPLIKYENAPVENTSGRANCQLVLGTYLMNYPKTAEEAVLYCQAIASHLSPSGVFIGYMNNPFERAGGRQYKQYGFWKEYGADLEGDYSGCWVDVHIDGMSSPIRNYHLFPEVYEWAFREAGMSMQWREVELHPGQKGNSYWDCFFEGMAPYKLIIAA</sequence>
<evidence type="ECO:0000313" key="3">
    <source>
        <dbReference type="Proteomes" id="UP000027997"/>
    </source>
</evidence>
<dbReference type="AlphaFoldDB" id="A0A081K5L1"/>
<dbReference type="Proteomes" id="UP000027997">
    <property type="component" value="Unassembled WGS sequence"/>
</dbReference>
<keyword evidence="3" id="KW-1185">Reference proteome</keyword>
<dbReference type="eggNOG" id="COG2227">
    <property type="taxonomic scope" value="Bacteria"/>
</dbReference>
<dbReference type="Pfam" id="PF13649">
    <property type="entry name" value="Methyltransf_25"/>
    <property type="match status" value="1"/>
</dbReference>
<accession>A0A081K5L1</accession>
<reference evidence="2 3" key="1">
    <citation type="submission" date="2014-06" db="EMBL/GenBank/DDBJ databases">
        <title>Whole Genome Sequences of Three Symbiotic Endozoicomonas Bacteria.</title>
        <authorList>
            <person name="Neave M.J."/>
            <person name="Apprill A."/>
            <person name="Voolstra C.R."/>
        </authorList>
    </citation>
    <scope>NUCLEOTIDE SEQUENCE [LARGE SCALE GENOMIC DNA]</scope>
    <source>
        <strain evidence="2 3">DSM 22380</strain>
    </source>
</reference>